<keyword evidence="2" id="KW-0812">Transmembrane</keyword>
<feature type="transmembrane region" description="Helical" evidence="2">
    <location>
        <begin position="58"/>
        <end position="78"/>
    </location>
</feature>
<evidence type="ECO:0000256" key="1">
    <source>
        <dbReference type="SAM" id="MobiDB-lite"/>
    </source>
</evidence>
<dbReference type="Proteomes" id="UP000642284">
    <property type="component" value="Unassembled WGS sequence"/>
</dbReference>
<feature type="compositionally biased region" description="Basic residues" evidence="1">
    <location>
        <begin position="190"/>
        <end position="200"/>
    </location>
</feature>
<comment type="caution">
    <text evidence="3">The sequence shown here is derived from an EMBL/GenBank/DDBJ whole genome shotgun (WGS) entry which is preliminary data.</text>
</comment>
<proteinExistence type="predicted"/>
<keyword evidence="4" id="KW-1185">Reference proteome</keyword>
<evidence type="ECO:0008006" key="5">
    <source>
        <dbReference type="Google" id="ProtNLM"/>
    </source>
</evidence>
<feature type="region of interest" description="Disordered" evidence="1">
    <location>
        <begin position="176"/>
        <end position="207"/>
    </location>
</feature>
<dbReference type="EMBL" id="JACTVJ010000029">
    <property type="protein sequence ID" value="MBC9718789.1"/>
    <property type="molecule type" value="Genomic_DNA"/>
</dbReference>
<reference evidence="3 4" key="1">
    <citation type="submission" date="2020-08" db="EMBL/GenBank/DDBJ databases">
        <title>Genemic of Streptomyces polyaspartic.</title>
        <authorList>
            <person name="Liu W."/>
        </authorList>
    </citation>
    <scope>NUCLEOTIDE SEQUENCE [LARGE SCALE GENOMIC DNA]</scope>
    <source>
        <strain evidence="3 4">TRM66268-LWL</strain>
    </source>
</reference>
<gene>
    <name evidence="3" type="ORF">H9Y04_40310</name>
</gene>
<protein>
    <recommendedName>
        <fullName evidence="5">Integral membrane protein</fullName>
    </recommendedName>
</protein>
<evidence type="ECO:0000313" key="4">
    <source>
        <dbReference type="Proteomes" id="UP000642284"/>
    </source>
</evidence>
<keyword evidence="2" id="KW-0472">Membrane</keyword>
<keyword evidence="2" id="KW-1133">Transmembrane helix</keyword>
<feature type="transmembrane region" description="Helical" evidence="2">
    <location>
        <begin position="33"/>
        <end position="51"/>
    </location>
</feature>
<sequence>MFGMGGVALVRAAVFSVLCVTLATTSQVWMALPAPAVAGAVVSVFAVVLPLARRRRSFWQIAAVLVPLELVLGFVFTAGQSMCHSAGAVPLSACEGAGVGQALAVHGPAVAGGPCLLLAAHLVIGVLGAWWLHQGERELARAVREFTRTNLPPLLEPLLRLLLRRPAVTLPQVRRDRLHARDIPPPSSHIPRHQLTRRGPPRLLPAH</sequence>
<evidence type="ECO:0000313" key="3">
    <source>
        <dbReference type="EMBL" id="MBC9718789.1"/>
    </source>
</evidence>
<evidence type="ECO:0000256" key="2">
    <source>
        <dbReference type="SAM" id="Phobius"/>
    </source>
</evidence>
<name>A0ABR7STJ1_9ACTN</name>
<accession>A0ABR7STJ1</accession>
<organism evidence="3 4">
    <name type="scientific">Streptomyces polyasparticus</name>
    <dbReference type="NCBI Taxonomy" id="2767826"/>
    <lineage>
        <taxon>Bacteria</taxon>
        <taxon>Bacillati</taxon>
        <taxon>Actinomycetota</taxon>
        <taxon>Actinomycetes</taxon>
        <taxon>Kitasatosporales</taxon>
        <taxon>Streptomycetaceae</taxon>
        <taxon>Streptomyces</taxon>
    </lineage>
</organism>
<dbReference type="RefSeq" id="WP_187819210.1">
    <property type="nucleotide sequence ID" value="NZ_JACTVJ010000029.1"/>
</dbReference>
<feature type="transmembrane region" description="Helical" evidence="2">
    <location>
        <begin position="111"/>
        <end position="132"/>
    </location>
</feature>